<evidence type="ECO:0000256" key="2">
    <source>
        <dbReference type="ARBA" id="ARBA00006991"/>
    </source>
</evidence>
<comment type="similarity">
    <text evidence="2">Belongs to the krueppel C2H2-type zinc-finger protein family.</text>
</comment>
<feature type="domain" description="C2H2-type" evidence="14">
    <location>
        <begin position="40"/>
        <end position="67"/>
    </location>
</feature>
<dbReference type="InParanoid" id="A0A0Q9WJW5"/>
<proteinExistence type="inferred from homology"/>
<evidence type="ECO:0000256" key="13">
    <source>
        <dbReference type="SAM" id="MobiDB-lite"/>
    </source>
</evidence>
<dbReference type="SMART" id="SM00355">
    <property type="entry name" value="ZnF_C2H2"/>
    <property type="match status" value="9"/>
</dbReference>
<dbReference type="FunFam" id="3.30.160.60:FF:000358">
    <property type="entry name" value="zinc finger protein 24"/>
    <property type="match status" value="1"/>
</dbReference>
<dbReference type="Pfam" id="PF00096">
    <property type="entry name" value="zf-C2H2"/>
    <property type="match status" value="8"/>
</dbReference>
<gene>
    <name evidence="16" type="primary">Dvir\GJ17135</name>
    <name evidence="16" type="ORF">Dvir_GJ17135</name>
</gene>
<feature type="domain" description="C2H2-type" evidence="14">
    <location>
        <begin position="87"/>
        <end position="114"/>
    </location>
</feature>
<dbReference type="FunFam" id="3.30.160.60:FF:000052">
    <property type="entry name" value="zinc finger protein 546 isoform X1"/>
    <property type="match status" value="1"/>
</dbReference>
<dbReference type="FunFam" id="3.30.160.60:FF:002343">
    <property type="entry name" value="Zinc finger protein 33A"/>
    <property type="match status" value="1"/>
</dbReference>
<dbReference type="Pfam" id="PF07776">
    <property type="entry name" value="zf-AD"/>
    <property type="match status" value="1"/>
</dbReference>
<evidence type="ECO:0000256" key="5">
    <source>
        <dbReference type="ARBA" id="ARBA00022771"/>
    </source>
</evidence>
<reference evidence="16 17" key="1">
    <citation type="journal article" date="2007" name="Nature">
        <title>Evolution of genes and genomes on the Drosophila phylogeny.</title>
        <authorList>
            <consortium name="Drosophila 12 Genomes Consortium"/>
            <person name="Clark A.G."/>
            <person name="Eisen M.B."/>
            <person name="Smith D.R."/>
            <person name="Bergman C.M."/>
            <person name="Oliver B."/>
            <person name="Markow T.A."/>
            <person name="Kaufman T.C."/>
            <person name="Kellis M."/>
            <person name="Gelbart W."/>
            <person name="Iyer V.N."/>
            <person name="Pollard D.A."/>
            <person name="Sackton T.B."/>
            <person name="Larracuente A.M."/>
            <person name="Singh N.D."/>
            <person name="Abad J.P."/>
            <person name="Abt D.N."/>
            <person name="Adryan B."/>
            <person name="Aguade M."/>
            <person name="Akashi H."/>
            <person name="Anderson W.W."/>
            <person name="Aquadro C.F."/>
            <person name="Ardell D.H."/>
            <person name="Arguello R."/>
            <person name="Artieri C.G."/>
            <person name="Barbash D.A."/>
            <person name="Barker D."/>
            <person name="Barsanti P."/>
            <person name="Batterham P."/>
            <person name="Batzoglou S."/>
            <person name="Begun D."/>
            <person name="Bhutkar A."/>
            <person name="Blanco E."/>
            <person name="Bosak S.A."/>
            <person name="Bradley R.K."/>
            <person name="Brand A.D."/>
            <person name="Brent M.R."/>
            <person name="Brooks A.N."/>
            <person name="Brown R.H."/>
            <person name="Butlin R.K."/>
            <person name="Caggese C."/>
            <person name="Calvi B.R."/>
            <person name="Bernardo de Carvalho A."/>
            <person name="Caspi A."/>
            <person name="Castrezana S."/>
            <person name="Celniker S.E."/>
            <person name="Chang J.L."/>
            <person name="Chapple C."/>
            <person name="Chatterji S."/>
            <person name="Chinwalla A."/>
            <person name="Civetta A."/>
            <person name="Clifton S.W."/>
            <person name="Comeron J.M."/>
            <person name="Costello J.C."/>
            <person name="Coyne J.A."/>
            <person name="Daub J."/>
            <person name="David R.G."/>
            <person name="Delcher A.L."/>
            <person name="Delehaunty K."/>
            <person name="Do C.B."/>
            <person name="Ebling H."/>
            <person name="Edwards K."/>
            <person name="Eickbush T."/>
            <person name="Evans J.D."/>
            <person name="Filipski A."/>
            <person name="Findeiss S."/>
            <person name="Freyhult E."/>
            <person name="Fulton L."/>
            <person name="Fulton R."/>
            <person name="Garcia A.C."/>
            <person name="Gardiner A."/>
            <person name="Garfield D.A."/>
            <person name="Garvin B.E."/>
            <person name="Gibson G."/>
            <person name="Gilbert D."/>
            <person name="Gnerre S."/>
            <person name="Godfrey J."/>
            <person name="Good R."/>
            <person name="Gotea V."/>
            <person name="Gravely B."/>
            <person name="Greenberg A.J."/>
            <person name="Griffiths-Jones S."/>
            <person name="Gross S."/>
            <person name="Guigo R."/>
            <person name="Gustafson E.A."/>
            <person name="Haerty W."/>
            <person name="Hahn M.W."/>
            <person name="Halligan D.L."/>
            <person name="Halpern A.L."/>
            <person name="Halter G.M."/>
            <person name="Han M.V."/>
            <person name="Heger A."/>
            <person name="Hillier L."/>
            <person name="Hinrichs A.S."/>
            <person name="Holmes I."/>
            <person name="Hoskins R.A."/>
            <person name="Hubisz M.J."/>
            <person name="Hultmark D."/>
            <person name="Huntley M.A."/>
            <person name="Jaffe D.B."/>
            <person name="Jagadeeshan S."/>
            <person name="Jeck W.R."/>
            <person name="Johnson J."/>
            <person name="Jones C.D."/>
            <person name="Jordan W.C."/>
            <person name="Karpen G.H."/>
            <person name="Kataoka E."/>
            <person name="Keightley P.D."/>
            <person name="Kheradpour P."/>
            <person name="Kirkness E.F."/>
            <person name="Koerich L.B."/>
            <person name="Kristiansen K."/>
            <person name="Kudrna D."/>
            <person name="Kulathinal R.J."/>
            <person name="Kumar S."/>
            <person name="Kwok R."/>
            <person name="Lander E."/>
            <person name="Langley C.H."/>
            <person name="Lapoint R."/>
            <person name="Lazzaro B.P."/>
            <person name="Lee S.J."/>
            <person name="Levesque L."/>
            <person name="Li R."/>
            <person name="Lin C.F."/>
            <person name="Lin M.F."/>
            <person name="Lindblad-Toh K."/>
            <person name="Llopart A."/>
            <person name="Long M."/>
            <person name="Low L."/>
            <person name="Lozovsky E."/>
            <person name="Lu J."/>
            <person name="Luo M."/>
            <person name="Machado C.A."/>
            <person name="Makalowski W."/>
            <person name="Marzo M."/>
            <person name="Matsuda M."/>
            <person name="Matzkin L."/>
            <person name="McAllister B."/>
            <person name="McBride C.S."/>
            <person name="McKernan B."/>
            <person name="McKernan K."/>
            <person name="Mendez-Lago M."/>
            <person name="Minx P."/>
            <person name="Mollenhauer M.U."/>
            <person name="Montooth K."/>
            <person name="Mount S.M."/>
            <person name="Mu X."/>
            <person name="Myers E."/>
            <person name="Negre B."/>
            <person name="Newfeld S."/>
            <person name="Nielsen R."/>
            <person name="Noor M.A."/>
            <person name="O'Grady P."/>
            <person name="Pachter L."/>
            <person name="Papaceit M."/>
            <person name="Parisi M.J."/>
            <person name="Parisi M."/>
            <person name="Parts L."/>
            <person name="Pedersen J.S."/>
            <person name="Pesole G."/>
            <person name="Phillippy A.M."/>
            <person name="Ponting C.P."/>
            <person name="Pop M."/>
            <person name="Porcelli D."/>
            <person name="Powell J.R."/>
            <person name="Prohaska S."/>
            <person name="Pruitt K."/>
            <person name="Puig M."/>
            <person name="Quesneville H."/>
            <person name="Ram K.R."/>
            <person name="Rand D."/>
            <person name="Rasmussen M.D."/>
            <person name="Reed L.K."/>
            <person name="Reenan R."/>
            <person name="Reily A."/>
            <person name="Remington K.A."/>
            <person name="Rieger T.T."/>
            <person name="Ritchie M.G."/>
            <person name="Robin C."/>
            <person name="Rogers Y.H."/>
            <person name="Rohde C."/>
            <person name="Rozas J."/>
            <person name="Rubenfield M.J."/>
            <person name="Ruiz A."/>
            <person name="Russo S."/>
            <person name="Salzberg S.L."/>
            <person name="Sanchez-Gracia A."/>
            <person name="Saranga D.J."/>
            <person name="Sato H."/>
            <person name="Schaeffer S.W."/>
            <person name="Schatz M.C."/>
            <person name="Schlenke T."/>
            <person name="Schwartz R."/>
            <person name="Segarra C."/>
            <person name="Singh R.S."/>
            <person name="Sirot L."/>
            <person name="Sirota M."/>
            <person name="Sisneros N.B."/>
            <person name="Smith C.D."/>
            <person name="Smith T.F."/>
            <person name="Spieth J."/>
            <person name="Stage D.E."/>
            <person name="Stark A."/>
            <person name="Stephan W."/>
            <person name="Strausberg R.L."/>
            <person name="Strempel S."/>
            <person name="Sturgill D."/>
            <person name="Sutton G."/>
            <person name="Sutton G.G."/>
            <person name="Tao W."/>
            <person name="Teichmann S."/>
            <person name="Tobari Y.N."/>
            <person name="Tomimura Y."/>
            <person name="Tsolas J.M."/>
            <person name="Valente V.L."/>
            <person name="Venter E."/>
            <person name="Venter J.C."/>
            <person name="Vicario S."/>
            <person name="Vieira F.G."/>
            <person name="Vilella A.J."/>
            <person name="Villasante A."/>
            <person name="Walenz B."/>
            <person name="Wang J."/>
            <person name="Wasserman M."/>
            <person name="Watts T."/>
            <person name="Wilson D."/>
            <person name="Wilson R.K."/>
            <person name="Wing R.A."/>
            <person name="Wolfner M.F."/>
            <person name="Wong A."/>
            <person name="Wong G.K."/>
            <person name="Wu C.I."/>
            <person name="Wu G."/>
            <person name="Yamamoto D."/>
            <person name="Yang H.P."/>
            <person name="Yang S.P."/>
            <person name="Yorke J.A."/>
            <person name="Yoshida K."/>
            <person name="Zdobnov E."/>
            <person name="Zhang P."/>
            <person name="Zhang Y."/>
            <person name="Zimin A.V."/>
            <person name="Baldwin J."/>
            <person name="Abdouelleil A."/>
            <person name="Abdulkadir J."/>
            <person name="Abebe A."/>
            <person name="Abera B."/>
            <person name="Abreu J."/>
            <person name="Acer S.C."/>
            <person name="Aftuck L."/>
            <person name="Alexander A."/>
            <person name="An P."/>
            <person name="Anderson E."/>
            <person name="Anderson S."/>
            <person name="Arachi H."/>
            <person name="Azer M."/>
            <person name="Bachantsang P."/>
            <person name="Barry A."/>
            <person name="Bayul T."/>
            <person name="Berlin A."/>
            <person name="Bessette D."/>
            <person name="Bloom T."/>
            <person name="Blye J."/>
            <person name="Boguslavskiy L."/>
            <person name="Bonnet C."/>
            <person name="Boukhgalter B."/>
            <person name="Bourzgui I."/>
            <person name="Brown A."/>
            <person name="Cahill P."/>
            <person name="Channer S."/>
            <person name="Cheshatsang Y."/>
            <person name="Chuda L."/>
            <person name="Citroen M."/>
            <person name="Collymore A."/>
            <person name="Cooke P."/>
            <person name="Costello M."/>
            <person name="D'Aco K."/>
            <person name="Daza R."/>
            <person name="De Haan G."/>
            <person name="DeGray S."/>
            <person name="DeMaso C."/>
            <person name="Dhargay N."/>
            <person name="Dooley K."/>
            <person name="Dooley E."/>
            <person name="Doricent M."/>
            <person name="Dorje P."/>
            <person name="Dorjee K."/>
            <person name="Dupes A."/>
            <person name="Elong R."/>
            <person name="Falk J."/>
            <person name="Farina A."/>
            <person name="Faro S."/>
            <person name="Ferguson D."/>
            <person name="Fisher S."/>
            <person name="Foley C.D."/>
            <person name="Franke A."/>
            <person name="Friedrich D."/>
            <person name="Gadbois L."/>
            <person name="Gearin G."/>
            <person name="Gearin C.R."/>
            <person name="Giannoukos G."/>
            <person name="Goode T."/>
            <person name="Graham J."/>
            <person name="Grandbois E."/>
            <person name="Grewal S."/>
            <person name="Gyaltsen K."/>
            <person name="Hafez N."/>
            <person name="Hagos B."/>
            <person name="Hall J."/>
            <person name="Henson C."/>
            <person name="Hollinger A."/>
            <person name="Honan T."/>
            <person name="Huard M.D."/>
            <person name="Hughes L."/>
            <person name="Hurhula B."/>
            <person name="Husby M.E."/>
            <person name="Kamat A."/>
            <person name="Kanga B."/>
            <person name="Kashin S."/>
            <person name="Khazanovich D."/>
            <person name="Kisner P."/>
            <person name="Lance K."/>
            <person name="Lara M."/>
            <person name="Lee W."/>
            <person name="Lennon N."/>
            <person name="Letendre F."/>
            <person name="LeVine R."/>
            <person name="Lipovsky A."/>
            <person name="Liu X."/>
            <person name="Liu J."/>
            <person name="Liu S."/>
            <person name="Lokyitsang T."/>
            <person name="Lokyitsang Y."/>
            <person name="Lubonja R."/>
            <person name="Lui A."/>
            <person name="MacDonald P."/>
            <person name="Magnisalis V."/>
            <person name="Maru K."/>
            <person name="Matthews C."/>
            <person name="McCusker W."/>
            <person name="McDonough S."/>
            <person name="Mehta T."/>
            <person name="Meldrim J."/>
            <person name="Meneus L."/>
            <person name="Mihai O."/>
            <person name="Mihalev A."/>
            <person name="Mihova T."/>
            <person name="Mittelman R."/>
            <person name="Mlenga V."/>
            <person name="Montmayeur A."/>
            <person name="Mulrain L."/>
            <person name="Navidi A."/>
            <person name="Naylor J."/>
            <person name="Negash T."/>
            <person name="Nguyen T."/>
            <person name="Nguyen N."/>
            <person name="Nicol R."/>
            <person name="Norbu C."/>
            <person name="Norbu N."/>
            <person name="Novod N."/>
            <person name="O'Neill B."/>
            <person name="Osman S."/>
            <person name="Markiewicz E."/>
            <person name="Oyono O.L."/>
            <person name="Patti C."/>
            <person name="Phunkhang P."/>
            <person name="Pierre F."/>
            <person name="Priest M."/>
            <person name="Raghuraman S."/>
            <person name="Rege F."/>
            <person name="Reyes R."/>
            <person name="Rise C."/>
            <person name="Rogov P."/>
            <person name="Ross K."/>
            <person name="Ryan E."/>
            <person name="Settipalli S."/>
            <person name="Shea T."/>
            <person name="Sherpa N."/>
            <person name="Shi L."/>
            <person name="Shih D."/>
            <person name="Sparrow T."/>
            <person name="Spaulding J."/>
            <person name="Stalker J."/>
            <person name="Stange-Thomann N."/>
            <person name="Stavropoulos S."/>
            <person name="Stone C."/>
            <person name="Strader C."/>
            <person name="Tesfaye S."/>
            <person name="Thomson T."/>
            <person name="Thoulutsang Y."/>
            <person name="Thoulutsang D."/>
            <person name="Topham K."/>
            <person name="Topping I."/>
            <person name="Tsamla T."/>
            <person name="Vassiliev H."/>
            <person name="Vo A."/>
            <person name="Wangchuk T."/>
            <person name="Wangdi T."/>
            <person name="Weiand M."/>
            <person name="Wilkinson J."/>
            <person name="Wilson A."/>
            <person name="Yadav S."/>
            <person name="Young G."/>
            <person name="Yu Q."/>
            <person name="Zembek L."/>
            <person name="Zhong D."/>
            <person name="Zimmer A."/>
            <person name="Zwirko Z."/>
            <person name="Jaffe D.B."/>
            <person name="Alvarez P."/>
            <person name="Brockman W."/>
            <person name="Butler J."/>
            <person name="Chin C."/>
            <person name="Gnerre S."/>
            <person name="Grabherr M."/>
            <person name="Kleber M."/>
            <person name="Mauceli E."/>
            <person name="MacCallum I."/>
        </authorList>
    </citation>
    <scope>NUCLEOTIDE SEQUENCE [LARGE SCALE GENOMIC DNA]</scope>
    <source>
        <strain evidence="17">Tucson 15010-1051.87</strain>
    </source>
</reference>
<sequence>MHKRTHTGERPFKCPICQKSFTQRSILATHQLVHTSERKYKCPHCSKDFKQKQGLAKHLHKHVLMKDTKSIQESLDLIKDIPISKEFKCKTCSKKFKTSTKLTVHIRTHTGERPFKCSKWPRSFADPSAFKRHRIVHTGEPDLVDLFAETKLSDCELTLADMLNECVNNHVKPEDKLTKKICSSCISDVKTAYKLKRNAEDSHKLLSMSLTETENFIDMLAEEDWDLVKDMIKQEVDESSLLESPVKSTQDSESIPEKNANSKKPFKCKTCGKTFGSNANLLRHNRIHTGERPFKCSKCSKSFTQASSLKTHYTIHTGRSLFKCHHCPKAFTRKYNLNGHLKKHGDQNAIVKKSKEKKCKTCGKTFKRNEHLIRHTRIHTGERPFKCSKCPKSFIQATSLKTHEAVHTGNQIILASHFGLTNYWLKKKNSLLIILPFSLIMSNMLDIIKMARCICEMERKILNRLYLDELYRLLRRPKSVRSWRMEKLEQLHLERCTRQERAVTIFNYMYLRNSLILEISDFLFVNMLFVIACSLKYGSTQNVP</sequence>
<evidence type="ECO:0000256" key="4">
    <source>
        <dbReference type="ARBA" id="ARBA00022737"/>
    </source>
</evidence>
<feature type="domain" description="C2H2-type" evidence="14">
    <location>
        <begin position="12"/>
        <end position="39"/>
    </location>
</feature>
<keyword evidence="7" id="KW-0805">Transcription regulation</keyword>
<dbReference type="PROSITE" id="PS51915">
    <property type="entry name" value="ZAD"/>
    <property type="match status" value="1"/>
</dbReference>
<evidence type="ECO:0000256" key="6">
    <source>
        <dbReference type="ARBA" id="ARBA00022833"/>
    </source>
</evidence>
<evidence type="ECO:0000259" key="14">
    <source>
        <dbReference type="PROSITE" id="PS50157"/>
    </source>
</evidence>
<keyword evidence="17" id="KW-1185">Reference proteome</keyword>
<protein>
    <submittedName>
        <fullName evidence="16">Uncharacterized protein</fullName>
    </submittedName>
</protein>
<dbReference type="PROSITE" id="PS50157">
    <property type="entry name" value="ZINC_FINGER_C2H2_2"/>
    <property type="match status" value="9"/>
</dbReference>
<evidence type="ECO:0000256" key="1">
    <source>
        <dbReference type="ARBA" id="ARBA00004123"/>
    </source>
</evidence>
<keyword evidence="8" id="KW-0238">DNA-binding</keyword>
<evidence type="ECO:0000313" key="16">
    <source>
        <dbReference type="EMBL" id="KRF85069.1"/>
    </source>
</evidence>
<evidence type="ECO:0000256" key="8">
    <source>
        <dbReference type="ARBA" id="ARBA00023125"/>
    </source>
</evidence>
<dbReference type="Gene3D" id="3.40.1800.20">
    <property type="match status" value="1"/>
</dbReference>
<dbReference type="FunFam" id="3.30.160.60:FF:000557">
    <property type="entry name" value="zinc finger and SCAN domain-containing protein 29"/>
    <property type="match status" value="1"/>
</dbReference>
<dbReference type="GO" id="GO:0003677">
    <property type="term" value="F:DNA binding"/>
    <property type="evidence" value="ECO:0007669"/>
    <property type="project" value="UniProtKB-KW"/>
</dbReference>
<keyword evidence="4" id="KW-0677">Repeat</keyword>
<dbReference type="FunFam" id="3.30.160.60:FF:001506">
    <property type="entry name" value="Zinc finger protein"/>
    <property type="match status" value="1"/>
</dbReference>
<dbReference type="PANTHER" id="PTHR16515:SF49">
    <property type="entry name" value="GASTRULA ZINC FINGER PROTEIN XLCGF49.1-LIKE-RELATED"/>
    <property type="match status" value="1"/>
</dbReference>
<feature type="domain" description="C2H2-type" evidence="14">
    <location>
        <begin position="266"/>
        <end position="293"/>
    </location>
</feature>
<evidence type="ECO:0000256" key="12">
    <source>
        <dbReference type="PROSITE-ProRule" id="PRU01263"/>
    </source>
</evidence>
<dbReference type="AlphaFoldDB" id="A0A0Q9WJW5"/>
<keyword evidence="5 11" id="KW-0863">Zinc-finger</keyword>
<dbReference type="FunFam" id="3.30.160.60:FF:001498">
    <property type="entry name" value="Zinc finger protein 404"/>
    <property type="match status" value="1"/>
</dbReference>
<comment type="subcellular location">
    <subcellularLocation>
        <location evidence="1">Nucleus</location>
    </subcellularLocation>
</comment>
<dbReference type="eggNOG" id="KOG1721">
    <property type="taxonomic scope" value="Eukaryota"/>
</dbReference>
<comment type="caution">
    <text evidence="12">Lacks conserved residue(s) required for the propagation of feature annotation.</text>
</comment>
<dbReference type="EMBL" id="CH940647">
    <property type="protein sequence ID" value="KRF85069.1"/>
    <property type="molecule type" value="Genomic_DNA"/>
</dbReference>
<feature type="domain" description="C2H2-type" evidence="14">
    <location>
        <begin position="115"/>
        <end position="142"/>
    </location>
</feature>
<evidence type="ECO:0000256" key="10">
    <source>
        <dbReference type="ARBA" id="ARBA00023242"/>
    </source>
</evidence>
<keyword evidence="6" id="KW-0862">Zinc</keyword>
<dbReference type="PROSITE" id="PS00028">
    <property type="entry name" value="ZINC_FINGER_C2H2_1"/>
    <property type="match status" value="8"/>
</dbReference>
<dbReference type="Gene3D" id="3.30.160.60">
    <property type="entry name" value="Classic Zinc Finger"/>
    <property type="match status" value="9"/>
</dbReference>
<feature type="domain" description="C2H2-type" evidence="14">
    <location>
        <begin position="385"/>
        <end position="412"/>
    </location>
</feature>
<dbReference type="InterPro" id="IPR036236">
    <property type="entry name" value="Znf_C2H2_sf"/>
</dbReference>
<feature type="domain" description="C2H2-type" evidence="14">
    <location>
        <begin position="357"/>
        <end position="384"/>
    </location>
</feature>
<organism evidence="16 17">
    <name type="scientific">Drosophila virilis</name>
    <name type="common">Fruit fly</name>
    <dbReference type="NCBI Taxonomy" id="7244"/>
    <lineage>
        <taxon>Eukaryota</taxon>
        <taxon>Metazoa</taxon>
        <taxon>Ecdysozoa</taxon>
        <taxon>Arthropoda</taxon>
        <taxon>Hexapoda</taxon>
        <taxon>Insecta</taxon>
        <taxon>Pterygota</taxon>
        <taxon>Neoptera</taxon>
        <taxon>Endopterygota</taxon>
        <taxon>Diptera</taxon>
        <taxon>Brachycera</taxon>
        <taxon>Muscomorpha</taxon>
        <taxon>Ephydroidea</taxon>
        <taxon>Drosophilidae</taxon>
        <taxon>Drosophila</taxon>
    </lineage>
</organism>
<evidence type="ECO:0000256" key="7">
    <source>
        <dbReference type="ARBA" id="ARBA00023015"/>
    </source>
</evidence>
<name>A0A0Q9WJW5_DROVI</name>
<accession>A0A0Q9WJW5</accession>
<keyword evidence="10" id="KW-0539">Nucleus</keyword>
<evidence type="ECO:0000259" key="15">
    <source>
        <dbReference type="PROSITE" id="PS51915"/>
    </source>
</evidence>
<dbReference type="InterPro" id="IPR013087">
    <property type="entry name" value="Znf_C2H2_type"/>
</dbReference>
<dbReference type="SUPFAM" id="SSF57667">
    <property type="entry name" value="beta-beta-alpha zinc fingers"/>
    <property type="match status" value="5"/>
</dbReference>
<dbReference type="InterPro" id="IPR012934">
    <property type="entry name" value="Znf_AD"/>
</dbReference>
<keyword evidence="9" id="KW-0804">Transcription</keyword>
<feature type="domain" description="C2H2-type" evidence="14">
    <location>
        <begin position="322"/>
        <end position="349"/>
    </location>
</feature>
<dbReference type="SMR" id="A0A0Q9WJW5"/>
<dbReference type="GO" id="GO:0005634">
    <property type="term" value="C:nucleus"/>
    <property type="evidence" value="ECO:0007669"/>
    <property type="project" value="UniProtKB-SubCell"/>
</dbReference>
<dbReference type="SUPFAM" id="SSF57716">
    <property type="entry name" value="Glucocorticoid receptor-like (DNA-binding domain)"/>
    <property type="match status" value="1"/>
</dbReference>
<dbReference type="Proteomes" id="UP000008792">
    <property type="component" value="Unassembled WGS sequence"/>
</dbReference>
<evidence type="ECO:0000256" key="11">
    <source>
        <dbReference type="PROSITE-ProRule" id="PRU00042"/>
    </source>
</evidence>
<evidence type="ECO:0000256" key="3">
    <source>
        <dbReference type="ARBA" id="ARBA00022723"/>
    </source>
</evidence>
<feature type="region of interest" description="Disordered" evidence="13">
    <location>
        <begin position="239"/>
        <end position="263"/>
    </location>
</feature>
<feature type="domain" description="ZAD" evidence="15">
    <location>
        <begin position="131"/>
        <end position="209"/>
    </location>
</feature>
<dbReference type="PANTHER" id="PTHR16515">
    <property type="entry name" value="PR DOMAIN ZINC FINGER PROTEIN"/>
    <property type="match status" value="1"/>
</dbReference>
<evidence type="ECO:0000313" key="17">
    <source>
        <dbReference type="Proteomes" id="UP000008792"/>
    </source>
</evidence>
<evidence type="ECO:0000256" key="9">
    <source>
        <dbReference type="ARBA" id="ARBA00023163"/>
    </source>
</evidence>
<dbReference type="OrthoDB" id="427030at2759"/>
<dbReference type="InterPro" id="IPR050331">
    <property type="entry name" value="Zinc_finger"/>
</dbReference>
<dbReference type="GO" id="GO:0006355">
    <property type="term" value="P:regulation of DNA-templated transcription"/>
    <property type="evidence" value="ECO:0007669"/>
    <property type="project" value="UniProtKB-ARBA"/>
</dbReference>
<feature type="domain" description="C2H2-type" evidence="14">
    <location>
        <begin position="294"/>
        <end position="321"/>
    </location>
</feature>
<keyword evidence="3" id="KW-0479">Metal-binding</keyword>
<dbReference type="GO" id="GO:0008270">
    <property type="term" value="F:zinc ion binding"/>
    <property type="evidence" value="ECO:0007669"/>
    <property type="project" value="UniProtKB-KW"/>
</dbReference>